<dbReference type="EMBL" id="JACHVT010000012">
    <property type="protein sequence ID" value="MBB2988445.1"/>
    <property type="molecule type" value="Genomic_DNA"/>
</dbReference>
<dbReference type="Pfam" id="PF00805">
    <property type="entry name" value="Pentapeptide"/>
    <property type="match status" value="1"/>
</dbReference>
<dbReference type="InterPro" id="IPR001646">
    <property type="entry name" value="5peptide_repeat"/>
</dbReference>
<dbReference type="AlphaFoldDB" id="A0A839Q288"/>
<sequence length="413" mass="42852">MNYADLIDTTITDSVFLGASLMYVSFTGAHVRSSDFRNISAPDLHLIGTTIESSNFTNAKMGRVFIKDATLTNNTFDQVNIWGGIIVTWALTANGNTWVVATCTDNKPSNTHIHSDCLQDPDINPPLARPTVVGPGTGVGHWYTGPVTLNWNWYDEGVLSDTACPRSTPGVTTPGTVTATCADMAGHVGTGTYDVRFDLVPPSLSATISHAPNGLNGWWRTAPTVSYTCSDTGSGIARCPSPVTAPQGVRTLTATAADVAGNTTSNYAPVKVDTVKPGVAVNLATLNRYGAQVPRCVATDATSGVATCRLTTTASASANYRYATATATDKAGNAATSAKVLYRATTVAAFTTAPSSVPRGGRFSVVVTSKNAKGALINLTGVRALLPVKTTSTGSGPANTTLSTYATRIGTGT</sequence>
<protein>
    <recommendedName>
        <fullName evidence="3">Pentapeptide repeat protein</fullName>
    </recommendedName>
</protein>
<dbReference type="Proteomes" id="UP000590811">
    <property type="component" value="Unassembled WGS sequence"/>
</dbReference>
<organism evidence="1 2">
    <name type="scientific">Terracoccus luteus</name>
    <dbReference type="NCBI Taxonomy" id="53356"/>
    <lineage>
        <taxon>Bacteria</taxon>
        <taxon>Bacillati</taxon>
        <taxon>Actinomycetota</taxon>
        <taxon>Actinomycetes</taxon>
        <taxon>Micrococcales</taxon>
        <taxon>Intrasporangiaceae</taxon>
        <taxon>Terracoccus</taxon>
    </lineage>
</organism>
<accession>A0A839Q288</accession>
<evidence type="ECO:0000313" key="1">
    <source>
        <dbReference type="EMBL" id="MBB2988445.1"/>
    </source>
</evidence>
<name>A0A839Q288_9MICO</name>
<gene>
    <name evidence="1" type="ORF">FHW14_003639</name>
</gene>
<evidence type="ECO:0000313" key="2">
    <source>
        <dbReference type="Proteomes" id="UP000590811"/>
    </source>
</evidence>
<dbReference type="SUPFAM" id="SSF141571">
    <property type="entry name" value="Pentapeptide repeat-like"/>
    <property type="match status" value="1"/>
</dbReference>
<reference evidence="1 2" key="1">
    <citation type="submission" date="2020-08" db="EMBL/GenBank/DDBJ databases">
        <title>Genomic Encyclopedia of Type Strains, Phase IV (KMG-V): Genome sequencing to study the core and pangenomes of soil and plant-associated prokaryotes.</title>
        <authorList>
            <person name="Whitman W."/>
        </authorList>
    </citation>
    <scope>NUCLEOTIDE SEQUENCE [LARGE SCALE GENOMIC DNA]</scope>
    <source>
        <strain evidence="1 2">B3ACCR2</strain>
    </source>
</reference>
<dbReference type="RefSeq" id="WP_184511395.1">
    <property type="nucleotide sequence ID" value="NZ_JACHVT010000012.1"/>
</dbReference>
<comment type="caution">
    <text evidence="1">The sequence shown here is derived from an EMBL/GenBank/DDBJ whole genome shotgun (WGS) entry which is preliminary data.</text>
</comment>
<proteinExistence type="predicted"/>
<dbReference type="Gene3D" id="2.160.20.80">
    <property type="entry name" value="E3 ubiquitin-protein ligase SopA"/>
    <property type="match status" value="1"/>
</dbReference>
<evidence type="ECO:0008006" key="3">
    <source>
        <dbReference type="Google" id="ProtNLM"/>
    </source>
</evidence>